<reference evidence="1" key="1">
    <citation type="submission" date="2020-11" db="EMBL/GenBank/DDBJ databases">
        <authorList>
            <consortium name="DOE Joint Genome Institute"/>
            <person name="Ahrendt S."/>
            <person name="Riley R."/>
            <person name="Andreopoulos W."/>
            <person name="Labutti K."/>
            <person name="Pangilinan J."/>
            <person name="Ruiz-Duenas F.J."/>
            <person name="Barrasa J.M."/>
            <person name="Sanchez-Garcia M."/>
            <person name="Camarero S."/>
            <person name="Miyauchi S."/>
            <person name="Serrano A."/>
            <person name="Linde D."/>
            <person name="Babiker R."/>
            <person name="Drula E."/>
            <person name="Ayuso-Fernandez I."/>
            <person name="Pacheco R."/>
            <person name="Padilla G."/>
            <person name="Ferreira P."/>
            <person name="Barriuso J."/>
            <person name="Kellner H."/>
            <person name="Castanera R."/>
            <person name="Alfaro M."/>
            <person name="Ramirez L."/>
            <person name="Pisabarro A.G."/>
            <person name="Kuo A."/>
            <person name="Tritt A."/>
            <person name="Lipzen A."/>
            <person name="He G."/>
            <person name="Yan M."/>
            <person name="Ng V."/>
            <person name="Cullen D."/>
            <person name="Martin F."/>
            <person name="Rosso M.-N."/>
            <person name="Henrissat B."/>
            <person name="Hibbett D."/>
            <person name="Martinez A.T."/>
            <person name="Grigoriev I.V."/>
        </authorList>
    </citation>
    <scope>NUCLEOTIDE SEQUENCE</scope>
    <source>
        <strain evidence="1">CBS 506.95</strain>
    </source>
</reference>
<dbReference type="OrthoDB" id="2433298at2759"/>
<dbReference type="Proteomes" id="UP000807306">
    <property type="component" value="Unassembled WGS sequence"/>
</dbReference>
<protein>
    <submittedName>
        <fullName evidence="1">Uncharacterized protein</fullName>
    </submittedName>
</protein>
<evidence type="ECO:0000313" key="2">
    <source>
        <dbReference type="Proteomes" id="UP000807306"/>
    </source>
</evidence>
<keyword evidence="2" id="KW-1185">Reference proteome</keyword>
<evidence type="ECO:0000313" key="1">
    <source>
        <dbReference type="EMBL" id="KAF9521315.1"/>
    </source>
</evidence>
<dbReference type="AlphaFoldDB" id="A0A9P6BC71"/>
<proteinExistence type="predicted"/>
<name>A0A9P6BC71_9AGAR</name>
<sequence length="87" mass="9729">MSPNQALISLHADHIGGHNANYRKWYFAAQLDLDDAIGQTQNPGVRRLKSVKGGKRNPHEKSLATALDRWREAVNSMSQIIGYDDVN</sequence>
<comment type="caution">
    <text evidence="1">The sequence shown here is derived from an EMBL/GenBank/DDBJ whole genome shotgun (WGS) entry which is preliminary data.</text>
</comment>
<gene>
    <name evidence="1" type="ORF">CPB83DRAFT_932324</name>
</gene>
<dbReference type="EMBL" id="MU158133">
    <property type="protein sequence ID" value="KAF9521315.1"/>
    <property type="molecule type" value="Genomic_DNA"/>
</dbReference>
<accession>A0A9P6BC71</accession>
<organism evidence="1 2">
    <name type="scientific">Crepidotus variabilis</name>
    <dbReference type="NCBI Taxonomy" id="179855"/>
    <lineage>
        <taxon>Eukaryota</taxon>
        <taxon>Fungi</taxon>
        <taxon>Dikarya</taxon>
        <taxon>Basidiomycota</taxon>
        <taxon>Agaricomycotina</taxon>
        <taxon>Agaricomycetes</taxon>
        <taxon>Agaricomycetidae</taxon>
        <taxon>Agaricales</taxon>
        <taxon>Agaricineae</taxon>
        <taxon>Crepidotaceae</taxon>
        <taxon>Crepidotus</taxon>
    </lineage>
</organism>